<dbReference type="InterPro" id="IPR039421">
    <property type="entry name" value="Type_1_exporter"/>
</dbReference>
<dbReference type="GeneID" id="64703440"/>
<evidence type="ECO:0000256" key="1">
    <source>
        <dbReference type="ARBA" id="ARBA00022741"/>
    </source>
</evidence>
<sequence>MNAHAGEFDHKDTRRFKHTRIGIWDLYEERQSLARKRVSSILQTYAPIIYSVPLLVRMFKDVLSIKRCSILLPAFLVVEVLASLIPAVSLWYSGQFLRLVESAMEARTVDTTVLVYFAAAHVICAVALRFLRYSRDCITPPLSLYIKQFYDERTLLSAAPLDLPAFQTLHRSHAAHELGLGLAYWYTSAIWDTIETLTDIAMMLIRLFSQLLVLSTVMWEQQDGLLLVVLSFLQSLFPWDSKGKEAVRSLVWAATTTNRDFICMQGLRGLIAGPLYRQELVAGNLSEHISARFREASQRIGHDAVEFPELRRFRSFKDCLSITFIIQETMYVLPQIVFALRVVENPMTTPLSLASFIFIKQAFNPSSNTDSSTSKMLSTLASRLSRTRDLYEIENIRNEVVDGTEPFPENQQSLANGISVEFRNVSFQYPGRDRCALRNVSFKIEAGQLCVVVGVNGSGKSTILKLISRIYDPTVGTILIDGRDIKTLKLADLRAAMSILFQDYSQFPLSMRENIGLGNPPLAHDDDKVREAARLGGAEDFVDELPEGFDTYLTRPVYDYYGDLPEGTTTLFGHPVDFSPLNLINDARISGDLGIQISRGQVQRLAISRTFMRSLVSETESSAGMLLFDEPSASLDPMAEHDLFERLRKLRGNKTMIFSTHRFGNLTQHADLILYIDETVQEEGTHDELMKKGGEYARIWNLQAKPFI</sequence>
<evidence type="ECO:0000256" key="3">
    <source>
        <dbReference type="SAM" id="Phobius"/>
    </source>
</evidence>
<dbReference type="GO" id="GO:0016887">
    <property type="term" value="F:ATP hydrolysis activity"/>
    <property type="evidence" value="ECO:0007669"/>
    <property type="project" value="InterPro"/>
</dbReference>
<keyword evidence="5" id="KW-0378">Hydrolase</keyword>
<evidence type="ECO:0000313" key="6">
    <source>
        <dbReference type="Proteomes" id="UP000823399"/>
    </source>
</evidence>
<dbReference type="InterPro" id="IPR003593">
    <property type="entry name" value="AAA+_ATPase"/>
</dbReference>
<name>A0A9P7FCP2_9AGAM</name>
<keyword evidence="1" id="KW-0547">Nucleotide-binding</keyword>
<dbReference type="AlphaFoldDB" id="A0A9P7FCP2"/>
<dbReference type="Proteomes" id="UP000823399">
    <property type="component" value="Unassembled WGS sequence"/>
</dbReference>
<dbReference type="SUPFAM" id="SSF52540">
    <property type="entry name" value="P-loop containing nucleoside triphosphate hydrolases"/>
    <property type="match status" value="1"/>
</dbReference>
<reference evidence="5" key="1">
    <citation type="journal article" date="2020" name="New Phytol.">
        <title>Comparative genomics reveals dynamic genome evolution in host specialist ectomycorrhizal fungi.</title>
        <authorList>
            <person name="Lofgren L.A."/>
            <person name="Nguyen N.H."/>
            <person name="Vilgalys R."/>
            <person name="Ruytinx J."/>
            <person name="Liao H.L."/>
            <person name="Branco S."/>
            <person name="Kuo A."/>
            <person name="LaButti K."/>
            <person name="Lipzen A."/>
            <person name="Andreopoulos W."/>
            <person name="Pangilinan J."/>
            <person name="Riley R."/>
            <person name="Hundley H."/>
            <person name="Na H."/>
            <person name="Barry K."/>
            <person name="Grigoriev I.V."/>
            <person name="Stajich J.E."/>
            <person name="Kennedy P.G."/>
        </authorList>
    </citation>
    <scope>NUCLEOTIDE SEQUENCE</scope>
    <source>
        <strain evidence="5">FC423</strain>
    </source>
</reference>
<dbReference type="SMART" id="SM00382">
    <property type="entry name" value="AAA"/>
    <property type="match status" value="1"/>
</dbReference>
<feature type="transmembrane region" description="Helical" evidence="3">
    <location>
        <begin position="71"/>
        <end position="93"/>
    </location>
</feature>
<gene>
    <name evidence="5" type="ORF">F5147DRAFT_770902</name>
</gene>
<dbReference type="Gene3D" id="3.40.50.300">
    <property type="entry name" value="P-loop containing nucleotide triphosphate hydrolases"/>
    <property type="match status" value="1"/>
</dbReference>
<dbReference type="PANTHER" id="PTHR24221">
    <property type="entry name" value="ATP-BINDING CASSETTE SUB-FAMILY B"/>
    <property type="match status" value="1"/>
</dbReference>
<feature type="transmembrane region" description="Helical" evidence="3">
    <location>
        <begin position="40"/>
        <end position="59"/>
    </location>
</feature>
<evidence type="ECO:0000259" key="4">
    <source>
        <dbReference type="PROSITE" id="PS50893"/>
    </source>
</evidence>
<organism evidence="5 6">
    <name type="scientific">Suillus discolor</name>
    <dbReference type="NCBI Taxonomy" id="1912936"/>
    <lineage>
        <taxon>Eukaryota</taxon>
        <taxon>Fungi</taxon>
        <taxon>Dikarya</taxon>
        <taxon>Basidiomycota</taxon>
        <taxon>Agaricomycotina</taxon>
        <taxon>Agaricomycetes</taxon>
        <taxon>Agaricomycetidae</taxon>
        <taxon>Boletales</taxon>
        <taxon>Suillineae</taxon>
        <taxon>Suillaceae</taxon>
        <taxon>Suillus</taxon>
    </lineage>
</organism>
<comment type="caution">
    <text evidence="5">The sequence shown here is derived from an EMBL/GenBank/DDBJ whole genome shotgun (WGS) entry which is preliminary data.</text>
</comment>
<keyword evidence="2" id="KW-0067">ATP-binding</keyword>
<keyword evidence="6" id="KW-1185">Reference proteome</keyword>
<evidence type="ECO:0000256" key="2">
    <source>
        <dbReference type="ARBA" id="ARBA00022840"/>
    </source>
</evidence>
<dbReference type="PROSITE" id="PS50893">
    <property type="entry name" value="ABC_TRANSPORTER_2"/>
    <property type="match status" value="1"/>
</dbReference>
<dbReference type="GO" id="GO:0034040">
    <property type="term" value="F:ATPase-coupled lipid transmembrane transporter activity"/>
    <property type="evidence" value="ECO:0007669"/>
    <property type="project" value="TreeGrafter"/>
</dbReference>
<accession>A0A9P7FCP2</accession>
<proteinExistence type="predicted"/>
<feature type="transmembrane region" description="Helical" evidence="3">
    <location>
        <begin position="113"/>
        <end position="131"/>
    </location>
</feature>
<keyword evidence="3" id="KW-1133">Transmembrane helix</keyword>
<dbReference type="RefSeq" id="XP_041295591.1">
    <property type="nucleotide sequence ID" value="XM_041441181.1"/>
</dbReference>
<dbReference type="PANTHER" id="PTHR24221:SF646">
    <property type="entry name" value="HAEMOLYSIN SECRETION ATP-BINDING PROTEIN"/>
    <property type="match status" value="1"/>
</dbReference>
<dbReference type="InterPro" id="IPR003439">
    <property type="entry name" value="ABC_transporter-like_ATP-bd"/>
</dbReference>
<dbReference type="EMBL" id="JABBWM010000013">
    <property type="protein sequence ID" value="KAG2113033.1"/>
    <property type="molecule type" value="Genomic_DNA"/>
</dbReference>
<dbReference type="OrthoDB" id="6500128at2759"/>
<keyword evidence="3" id="KW-0472">Membrane</keyword>
<evidence type="ECO:0000313" key="5">
    <source>
        <dbReference type="EMBL" id="KAG2113033.1"/>
    </source>
</evidence>
<feature type="domain" description="ABC transporter" evidence="4">
    <location>
        <begin position="420"/>
        <end position="702"/>
    </location>
</feature>
<protein>
    <submittedName>
        <fullName evidence="5">P-loop containing nucleoside triphosphate hydrolase protein</fullName>
    </submittedName>
</protein>
<dbReference type="GO" id="GO:0005524">
    <property type="term" value="F:ATP binding"/>
    <property type="evidence" value="ECO:0007669"/>
    <property type="project" value="UniProtKB-KW"/>
</dbReference>
<dbReference type="Pfam" id="PF00005">
    <property type="entry name" value="ABC_tran"/>
    <property type="match status" value="1"/>
</dbReference>
<dbReference type="InterPro" id="IPR027417">
    <property type="entry name" value="P-loop_NTPase"/>
</dbReference>
<keyword evidence="3" id="KW-0812">Transmembrane</keyword>